<feature type="compositionally biased region" description="Polar residues" evidence="11">
    <location>
        <begin position="362"/>
        <end position="381"/>
    </location>
</feature>
<keyword evidence="2" id="KW-0723">Serine/threonine-protein kinase</keyword>
<keyword evidence="7 10" id="KW-0067">ATP-binding</keyword>
<evidence type="ECO:0000259" key="12">
    <source>
        <dbReference type="PROSITE" id="PS50011"/>
    </source>
</evidence>
<evidence type="ECO:0000256" key="1">
    <source>
        <dbReference type="ARBA" id="ARBA00005527"/>
    </source>
</evidence>
<evidence type="ECO:0000256" key="2">
    <source>
        <dbReference type="ARBA" id="ARBA00022527"/>
    </source>
</evidence>
<feature type="compositionally biased region" description="Low complexity" evidence="11">
    <location>
        <begin position="346"/>
        <end position="361"/>
    </location>
</feature>
<evidence type="ECO:0000256" key="9">
    <source>
        <dbReference type="ARBA" id="ARBA00072289"/>
    </source>
</evidence>
<keyword evidence="6 13" id="KW-0418">Kinase</keyword>
<dbReference type="Pfam" id="PF00069">
    <property type="entry name" value="Pkinase"/>
    <property type="match status" value="1"/>
</dbReference>
<comment type="similarity">
    <text evidence="1">Belongs to the protein kinase superfamily. CMGC Ser/Thr protein kinase family. GSK-3 subfamily.</text>
</comment>
<proteinExistence type="inferred from homology"/>
<feature type="domain" description="Protein kinase" evidence="12">
    <location>
        <begin position="635"/>
        <end position="917"/>
    </location>
</feature>
<evidence type="ECO:0000256" key="3">
    <source>
        <dbReference type="ARBA" id="ARBA00022544"/>
    </source>
</evidence>
<evidence type="ECO:0000256" key="11">
    <source>
        <dbReference type="SAM" id="MobiDB-lite"/>
    </source>
</evidence>
<feature type="compositionally biased region" description="Polar residues" evidence="11">
    <location>
        <begin position="187"/>
        <end position="198"/>
    </location>
</feature>
<dbReference type="GO" id="GO:0007165">
    <property type="term" value="P:signal transduction"/>
    <property type="evidence" value="ECO:0007669"/>
    <property type="project" value="TreeGrafter"/>
</dbReference>
<dbReference type="GO" id="GO:0004712">
    <property type="term" value="F:protein serine/threonine/tyrosine kinase activity"/>
    <property type="evidence" value="ECO:0007669"/>
    <property type="project" value="TreeGrafter"/>
</dbReference>
<evidence type="ECO:0000313" key="13">
    <source>
        <dbReference type="EMBL" id="KAF6059529.1"/>
    </source>
</evidence>
<feature type="compositionally biased region" description="Low complexity" evidence="11">
    <location>
        <begin position="261"/>
        <end position="273"/>
    </location>
</feature>
<evidence type="ECO:0000256" key="6">
    <source>
        <dbReference type="ARBA" id="ARBA00022777"/>
    </source>
</evidence>
<dbReference type="InterPro" id="IPR011009">
    <property type="entry name" value="Kinase-like_dom_sf"/>
</dbReference>
<dbReference type="SUPFAM" id="SSF56112">
    <property type="entry name" value="Protein kinase-like (PK-like)"/>
    <property type="match status" value="1"/>
</dbReference>
<feature type="compositionally biased region" description="Polar residues" evidence="11">
    <location>
        <begin position="538"/>
        <end position="555"/>
    </location>
</feature>
<dbReference type="InterPro" id="IPR000719">
    <property type="entry name" value="Prot_kinase_dom"/>
</dbReference>
<feature type="compositionally biased region" description="Basic residues" evidence="11">
    <location>
        <begin position="115"/>
        <end position="125"/>
    </location>
</feature>
<gene>
    <name evidence="13" type="primary">gsk3</name>
    <name evidence="13" type="ORF">FOB60_001111</name>
</gene>
<dbReference type="GO" id="GO:0005737">
    <property type="term" value="C:cytoplasm"/>
    <property type="evidence" value="ECO:0007669"/>
    <property type="project" value="TreeGrafter"/>
</dbReference>
<feature type="region of interest" description="Disordered" evidence="11">
    <location>
        <begin position="115"/>
        <end position="233"/>
    </location>
</feature>
<dbReference type="PROSITE" id="PS00108">
    <property type="entry name" value="PROTEIN_KINASE_ST"/>
    <property type="match status" value="1"/>
</dbReference>
<feature type="compositionally biased region" description="Acidic residues" evidence="11">
    <location>
        <begin position="490"/>
        <end position="512"/>
    </location>
</feature>
<dbReference type="Gene3D" id="1.10.510.10">
    <property type="entry name" value="Transferase(Phosphotransferase) domain 1"/>
    <property type="match status" value="1"/>
</dbReference>
<dbReference type="GO" id="GO:0030154">
    <property type="term" value="P:cell differentiation"/>
    <property type="evidence" value="ECO:0007669"/>
    <property type="project" value="TreeGrafter"/>
</dbReference>
<evidence type="ECO:0000313" key="14">
    <source>
        <dbReference type="Proteomes" id="UP000590412"/>
    </source>
</evidence>
<dbReference type="GO" id="GO:0005634">
    <property type="term" value="C:nucleus"/>
    <property type="evidence" value="ECO:0007669"/>
    <property type="project" value="TreeGrafter"/>
</dbReference>
<dbReference type="GO" id="GO:0005524">
    <property type="term" value="F:ATP binding"/>
    <property type="evidence" value="ECO:0007669"/>
    <property type="project" value="UniProtKB-UniRule"/>
</dbReference>
<keyword evidence="3" id="KW-0309">Germination</keyword>
<feature type="compositionally biased region" description="Low complexity" evidence="11">
    <location>
        <begin position="382"/>
        <end position="393"/>
    </location>
</feature>
<dbReference type="GO" id="GO:0030447">
    <property type="term" value="P:filamentous growth"/>
    <property type="evidence" value="ECO:0007669"/>
    <property type="project" value="UniProtKB-ARBA"/>
</dbReference>
<dbReference type="FunFam" id="3.30.200.20:FF:000009">
    <property type="entry name" value="Glycogen synthase kinase-3 beta"/>
    <property type="match status" value="1"/>
</dbReference>
<dbReference type="FunFam" id="1.10.510.10:FF:000082">
    <property type="entry name" value="Shaggy-related protein kinase kappa"/>
    <property type="match status" value="1"/>
</dbReference>
<feature type="region of interest" description="Disordered" evidence="11">
    <location>
        <begin position="343"/>
        <end position="460"/>
    </location>
</feature>
<keyword evidence="4" id="KW-0808">Transferase</keyword>
<dbReference type="Proteomes" id="UP000590412">
    <property type="component" value="Unassembled WGS sequence"/>
</dbReference>
<feature type="region of interest" description="Disordered" evidence="11">
    <location>
        <begin position="26"/>
        <end position="64"/>
    </location>
</feature>
<dbReference type="InterPro" id="IPR039192">
    <property type="entry name" value="STKc_GSK3"/>
</dbReference>
<protein>
    <recommendedName>
        <fullName evidence="9">Glycogen synthase kinase 1</fullName>
    </recommendedName>
</protein>
<evidence type="ECO:0000256" key="7">
    <source>
        <dbReference type="ARBA" id="ARBA00022840"/>
    </source>
</evidence>
<dbReference type="InterPro" id="IPR008271">
    <property type="entry name" value="Ser/Thr_kinase_AS"/>
</dbReference>
<keyword evidence="5 10" id="KW-0547">Nucleotide-binding</keyword>
<dbReference type="EMBL" id="JABWAB010000001">
    <property type="protein sequence ID" value="KAF6059529.1"/>
    <property type="molecule type" value="Genomic_DNA"/>
</dbReference>
<dbReference type="PANTHER" id="PTHR24057:SF0">
    <property type="entry name" value="PROTEIN KINASE SHAGGY-RELATED"/>
    <property type="match status" value="1"/>
</dbReference>
<feature type="binding site" evidence="10">
    <location>
        <position position="664"/>
    </location>
    <ligand>
        <name>ATP</name>
        <dbReference type="ChEBI" id="CHEBI:30616"/>
    </ligand>
</feature>
<feature type="compositionally biased region" description="Low complexity" evidence="11">
    <location>
        <begin position="170"/>
        <end position="181"/>
    </location>
</feature>
<dbReference type="InterPro" id="IPR017441">
    <property type="entry name" value="Protein_kinase_ATP_BS"/>
</dbReference>
<feature type="region of interest" description="Disordered" evidence="11">
    <location>
        <begin position="261"/>
        <end position="305"/>
    </location>
</feature>
<dbReference type="PANTHER" id="PTHR24057">
    <property type="entry name" value="GLYCOGEN SYNTHASE KINASE-3 ALPHA"/>
    <property type="match status" value="1"/>
</dbReference>
<feature type="compositionally biased region" description="Low complexity" evidence="11">
    <location>
        <begin position="428"/>
        <end position="444"/>
    </location>
</feature>
<evidence type="ECO:0000256" key="8">
    <source>
        <dbReference type="ARBA" id="ARBA00055136"/>
    </source>
</evidence>
<dbReference type="PROSITE" id="PS50011">
    <property type="entry name" value="PROTEIN_KINASE_DOM"/>
    <property type="match status" value="1"/>
</dbReference>
<dbReference type="SMART" id="SM00220">
    <property type="entry name" value="S_TKc"/>
    <property type="match status" value="1"/>
</dbReference>
<reference evidence="13" key="1">
    <citation type="submission" date="2020-03" db="EMBL/GenBank/DDBJ databases">
        <title>FDA dAtabase for Regulatory Grade micrObial Sequences (FDA-ARGOS): Supporting development and validation of Infectious Disease Dx tests.</title>
        <authorList>
            <person name="Campos J."/>
            <person name="Goldberg B."/>
            <person name="Tallon L."/>
            <person name="Sadzewicz L."/>
            <person name="Vavikolanu K."/>
            <person name="Mehta A."/>
            <person name="Aluvathingal J."/>
            <person name="Nadendla S."/>
            <person name="Nandy P."/>
            <person name="Geyer C."/>
            <person name="Yan Y."/>
            <person name="Sichtig H."/>
        </authorList>
    </citation>
    <scope>NUCLEOTIDE SEQUENCE [LARGE SCALE GENOMIC DNA]</scope>
    <source>
        <strain evidence="13">FDAARGOS_652</strain>
    </source>
</reference>
<comment type="function">
    <text evidence="8">Protein kinase that acts downstream of the MPS1 MAPK cascade as a highly conservative signal modulator that dictates growth, conidiation and pathogenicity. Phosphorylates HAT1 at 'Ser-8' to block its translocation from the nucleus to the cytoplasm where HAT1 positively regulates appressorium development and pathogenicity.</text>
</comment>
<name>A0A8X7NTU1_CANPA</name>
<feature type="compositionally biased region" description="Basic and acidic residues" evidence="11">
    <location>
        <begin position="126"/>
        <end position="167"/>
    </location>
</feature>
<feature type="compositionally biased region" description="Low complexity" evidence="11">
    <location>
        <begin position="26"/>
        <end position="46"/>
    </location>
</feature>
<dbReference type="CDD" id="cd14137">
    <property type="entry name" value="STKc_GSK3"/>
    <property type="match status" value="1"/>
</dbReference>
<sequence length="1026" mass="116214">MHLSKGLNKLNLDSIAPDLNLPFPNNNHNHTYSKPNKPNKPPIFNNTTSMGGIGSDELDETPPPSVLKNIDYDYLEKHFQIYKYYPSYVHNDEIRTPELKDLIIDKPIYNEANKHVKRKKRKSVKQKQEEKVDKKALQQARELRKEQRQERQELRKEQRDERKELKQKQKSQSQSMKKSYSGHYMNKVNSLNSANGGSNDVGATHGVNPYQMKTQFSNNTTNSNQGHGGTDDYYWNKNQPISRANSQFNYNYNNHNNFTTNMKKVGSSSTPSSSDDDGPDCAELDPTAMGRMGSIGGGGGYDSERTEVADEFDDDAIAFNNPFDFGKKLSTTGTAIKEEGGIAPVSSTSMSNSSSYNNYTNGPTRTHQNSLFSNPQYSYLYSSRNNSRNNSVVGRGGGGVGPMTGLPDNHPVPAAVPQRRSSSVTLINNSQNSSQNRTNTNNGNSNGGVSYGTHQISQPKRNNSIATKFMSMFRGDSQESSNSSNGNQYEDMDYNDEGDDSDYDFSNTDEFDNNNGATTMMRKASTTKSHKNSHTTNMSRRQSLFGHNNNQTQAQAPEEPTYKPKAGPLATMGYIGGHPMTKSNSFDQTKSQRTKLKNKLKMRFTNESRRFSEQFEVVTENVTNGHNGETQTIQYTQSQMVGHGSFGVVFQTQIMPSNEICAMKRVLQDKRFKNRELQIMKLVHHRNIADLKYYFYTNNDKNELYLNLILEFVPETLYKASHYYVSKRLSMPPLEIKLYTYQMFRALNYIHSQGICHRDIKPQNLLINPTTGELKLCDFGSAKILNPSEPNVSYICSRYYRAPELIFGATNYTTKIDVWSAGCVMAELILGQPLFPGESGIDQLVEIIKILGTPSKEQIKSMNPNYMEHRFPQIKPIPLHKIFKKMAPDCIQFLIKVLQYSPLERISCIEAMVDPYFDELRNESTKLPNYRKLFSQQFHHSTAGSLGGPTSHSNAAQYQLYDSQPDMKDLPELFDFDDRELSVAPQLNSALIPSWAWNHLNLKQGPINNLNEFVPMTKEELKVTLE</sequence>
<evidence type="ECO:0000256" key="5">
    <source>
        <dbReference type="ARBA" id="ARBA00022741"/>
    </source>
</evidence>
<dbReference type="AlphaFoldDB" id="A0A8X7NTU1"/>
<organism evidence="13 14">
    <name type="scientific">Candida parapsilosis</name>
    <name type="common">Yeast</name>
    <dbReference type="NCBI Taxonomy" id="5480"/>
    <lineage>
        <taxon>Eukaryota</taxon>
        <taxon>Fungi</taxon>
        <taxon>Dikarya</taxon>
        <taxon>Ascomycota</taxon>
        <taxon>Saccharomycotina</taxon>
        <taxon>Pichiomycetes</taxon>
        <taxon>Debaryomycetaceae</taxon>
        <taxon>Candida/Lodderomyces clade</taxon>
        <taxon>Candida</taxon>
    </lineage>
</organism>
<dbReference type="GO" id="GO:0004674">
    <property type="term" value="F:protein serine/threonine kinase activity"/>
    <property type="evidence" value="ECO:0007669"/>
    <property type="project" value="UniProtKB-KW"/>
</dbReference>
<accession>A0A8X7NTU1</accession>
<feature type="region of interest" description="Disordered" evidence="11">
    <location>
        <begin position="474"/>
        <end position="562"/>
    </location>
</feature>
<feature type="compositionally biased region" description="Acidic residues" evidence="11">
    <location>
        <begin position="274"/>
        <end position="283"/>
    </location>
</feature>
<dbReference type="InterPro" id="IPR050591">
    <property type="entry name" value="GSK-3"/>
</dbReference>
<evidence type="ECO:0000256" key="10">
    <source>
        <dbReference type="PROSITE-ProRule" id="PRU10141"/>
    </source>
</evidence>
<dbReference type="Gene3D" id="3.30.200.20">
    <property type="entry name" value="Phosphorylase Kinase, domain 1"/>
    <property type="match status" value="1"/>
</dbReference>
<feature type="compositionally biased region" description="Low complexity" evidence="11">
    <location>
        <begin position="480"/>
        <end position="489"/>
    </location>
</feature>
<comment type="caution">
    <text evidence="13">The sequence shown here is derived from an EMBL/GenBank/DDBJ whole genome shotgun (WGS) entry which is preliminary data.</text>
</comment>
<evidence type="ECO:0000256" key="4">
    <source>
        <dbReference type="ARBA" id="ARBA00022679"/>
    </source>
</evidence>
<dbReference type="PROSITE" id="PS00107">
    <property type="entry name" value="PROTEIN_KINASE_ATP"/>
    <property type="match status" value="1"/>
</dbReference>